<keyword evidence="2" id="KW-0732">Signal</keyword>
<dbReference type="InterPro" id="IPR001466">
    <property type="entry name" value="Beta-lactam-related"/>
</dbReference>
<feature type="transmembrane region" description="Helical" evidence="1">
    <location>
        <begin position="431"/>
        <end position="451"/>
    </location>
</feature>
<comment type="caution">
    <text evidence="4">The sequence shown here is derived from an EMBL/GenBank/DDBJ whole genome shotgun (WGS) entry which is preliminary data.</text>
</comment>
<feature type="signal peptide" evidence="2">
    <location>
        <begin position="1"/>
        <end position="28"/>
    </location>
</feature>
<gene>
    <name evidence="4" type="ORF">GCM10017579_20060</name>
</gene>
<keyword evidence="1" id="KW-0472">Membrane</keyword>
<evidence type="ECO:0000256" key="1">
    <source>
        <dbReference type="SAM" id="Phobius"/>
    </source>
</evidence>
<dbReference type="InterPro" id="IPR050491">
    <property type="entry name" value="AmpC-like"/>
</dbReference>
<keyword evidence="1" id="KW-0812">Transmembrane</keyword>
<reference evidence="4" key="1">
    <citation type="journal article" date="2014" name="Int. J. Syst. Evol. Microbiol.">
        <title>Complete genome of a new Firmicutes species belonging to the dominant human colonic microbiota ('Ruminococcus bicirculans') reveals two chromosomes and a selective capacity to utilize plant glucans.</title>
        <authorList>
            <consortium name="NISC Comparative Sequencing Program"/>
            <person name="Wegmann U."/>
            <person name="Louis P."/>
            <person name="Goesmann A."/>
            <person name="Henrissat B."/>
            <person name="Duncan S.H."/>
            <person name="Flint H.J."/>
        </authorList>
    </citation>
    <scope>NUCLEOTIDE SEQUENCE</scope>
    <source>
        <strain evidence="4">VKM Ac-1246</strain>
    </source>
</reference>
<feature type="chain" id="PRO_5046653604" description="Beta-lactamase-related domain-containing protein" evidence="2">
    <location>
        <begin position="29"/>
        <end position="469"/>
    </location>
</feature>
<evidence type="ECO:0000313" key="5">
    <source>
        <dbReference type="Proteomes" id="UP001142292"/>
    </source>
</evidence>
<accession>A0ABQ5SVB5</accession>
<dbReference type="RefSeq" id="WP_189120013.1">
    <property type="nucleotide sequence ID" value="NZ_BMRK01000017.1"/>
</dbReference>
<dbReference type="Proteomes" id="UP001142292">
    <property type="component" value="Unassembled WGS sequence"/>
</dbReference>
<name>A0ABQ5SVB5_9ACTN</name>
<reference evidence="4" key="2">
    <citation type="submission" date="2023-01" db="EMBL/GenBank/DDBJ databases">
        <authorList>
            <person name="Sun Q."/>
            <person name="Evtushenko L."/>
        </authorList>
    </citation>
    <scope>NUCLEOTIDE SEQUENCE</scope>
    <source>
        <strain evidence="4">VKM Ac-1246</strain>
    </source>
</reference>
<dbReference type="Pfam" id="PF00144">
    <property type="entry name" value="Beta-lactamase"/>
    <property type="match status" value="1"/>
</dbReference>
<keyword evidence="5" id="KW-1185">Reference proteome</keyword>
<protein>
    <recommendedName>
        <fullName evidence="3">Beta-lactamase-related domain-containing protein</fullName>
    </recommendedName>
</protein>
<evidence type="ECO:0000259" key="3">
    <source>
        <dbReference type="Pfam" id="PF00144"/>
    </source>
</evidence>
<dbReference type="PANTHER" id="PTHR46825">
    <property type="entry name" value="D-ALANYL-D-ALANINE-CARBOXYPEPTIDASE/ENDOPEPTIDASE AMPH"/>
    <property type="match status" value="1"/>
</dbReference>
<proteinExistence type="predicted"/>
<dbReference type="SUPFAM" id="SSF56601">
    <property type="entry name" value="beta-lactamase/transpeptidase-like"/>
    <property type="match status" value="1"/>
</dbReference>
<dbReference type="EMBL" id="BSEL01000005">
    <property type="protein sequence ID" value="GLJ67970.1"/>
    <property type="molecule type" value="Genomic_DNA"/>
</dbReference>
<feature type="domain" description="Beta-lactamase-related" evidence="3">
    <location>
        <begin position="39"/>
        <end position="339"/>
    </location>
</feature>
<dbReference type="Gene3D" id="3.40.710.10">
    <property type="entry name" value="DD-peptidase/beta-lactamase superfamily"/>
    <property type="match status" value="1"/>
</dbReference>
<dbReference type="InterPro" id="IPR012338">
    <property type="entry name" value="Beta-lactam/transpept-like"/>
</dbReference>
<organism evidence="4 5">
    <name type="scientific">Nocardioides luteus</name>
    <dbReference type="NCBI Taxonomy" id="1844"/>
    <lineage>
        <taxon>Bacteria</taxon>
        <taxon>Bacillati</taxon>
        <taxon>Actinomycetota</taxon>
        <taxon>Actinomycetes</taxon>
        <taxon>Propionibacteriales</taxon>
        <taxon>Nocardioidaceae</taxon>
        <taxon>Nocardioides</taxon>
    </lineage>
</organism>
<evidence type="ECO:0000313" key="4">
    <source>
        <dbReference type="EMBL" id="GLJ67970.1"/>
    </source>
</evidence>
<dbReference type="PANTHER" id="PTHR46825:SF9">
    <property type="entry name" value="BETA-LACTAMASE-RELATED DOMAIN-CONTAINING PROTEIN"/>
    <property type="match status" value="1"/>
</dbReference>
<keyword evidence="1" id="KW-1133">Transmembrane helix</keyword>
<evidence type="ECO:0000256" key="2">
    <source>
        <dbReference type="SAM" id="SignalP"/>
    </source>
</evidence>
<feature type="transmembrane region" description="Helical" evidence="1">
    <location>
        <begin position="368"/>
        <end position="386"/>
    </location>
</feature>
<feature type="transmembrane region" description="Helical" evidence="1">
    <location>
        <begin position="398"/>
        <end position="425"/>
    </location>
</feature>
<sequence>MHLLRVLVVGWAAAVVGMATPASSGAVAGGEVSSDVEAYVESWREANGVPGAAVAVIDGEGVETYVSGEDGDGDAVSPETPFLVGSIAKTFTSKLVLDLAAEGRISLDDPIGKHLPSGDLPSTTVRQLLTHTAGFTAADGLAVSERYDNEPGALRRAVADLEHHGTPGEYAYNSADYLVLGALVEEVTGRPFGTVVDESVFASLGMTATTAEADGAESLPPGHRLWWGRARAYDPGFDESGAPYGYVASTLDDLTAYAQALLAGEVLPVGLESEAWKIQEVTGTKRGYGFGWSIDDGERRRVHHTGATPGYFAHVSLIPDDDRAVIVLANSYAESRAPSLTAAAVDIDEIARGGSADVEPGDPLLSSAPWALVGLASVGAVLALVARRRPRSTWLRRAGAVVAAVLAAALTLLLVLFGGSLRFVITWLPDLAVGIAVSCATMLVAAASFAARPRPSSRAQSRRDQAARL</sequence>